<protein>
    <submittedName>
        <fullName evidence="1">NADH-ubiquinone oxidoreductase subunit</fullName>
    </submittedName>
</protein>
<gene>
    <name evidence="1" type="ORF">BJ508DRAFT_148074</name>
</gene>
<name>A0A3N4IPV0_ASCIM</name>
<reference evidence="1 2" key="1">
    <citation type="journal article" date="2018" name="Nat. Ecol. Evol.">
        <title>Pezizomycetes genomes reveal the molecular basis of ectomycorrhizal truffle lifestyle.</title>
        <authorList>
            <person name="Murat C."/>
            <person name="Payen T."/>
            <person name="Noel B."/>
            <person name="Kuo A."/>
            <person name="Morin E."/>
            <person name="Chen J."/>
            <person name="Kohler A."/>
            <person name="Krizsan K."/>
            <person name="Balestrini R."/>
            <person name="Da Silva C."/>
            <person name="Montanini B."/>
            <person name="Hainaut M."/>
            <person name="Levati E."/>
            <person name="Barry K.W."/>
            <person name="Belfiori B."/>
            <person name="Cichocki N."/>
            <person name="Clum A."/>
            <person name="Dockter R.B."/>
            <person name="Fauchery L."/>
            <person name="Guy J."/>
            <person name="Iotti M."/>
            <person name="Le Tacon F."/>
            <person name="Lindquist E.A."/>
            <person name="Lipzen A."/>
            <person name="Malagnac F."/>
            <person name="Mello A."/>
            <person name="Molinier V."/>
            <person name="Miyauchi S."/>
            <person name="Poulain J."/>
            <person name="Riccioni C."/>
            <person name="Rubini A."/>
            <person name="Sitrit Y."/>
            <person name="Splivallo R."/>
            <person name="Traeger S."/>
            <person name="Wang M."/>
            <person name="Zifcakova L."/>
            <person name="Wipf D."/>
            <person name="Zambonelli A."/>
            <person name="Paolocci F."/>
            <person name="Nowrousian M."/>
            <person name="Ottonello S."/>
            <person name="Baldrian P."/>
            <person name="Spatafora J.W."/>
            <person name="Henrissat B."/>
            <person name="Nagy L.G."/>
            <person name="Aury J.M."/>
            <person name="Wincker P."/>
            <person name="Grigoriev I.V."/>
            <person name="Bonfante P."/>
            <person name="Martin F.M."/>
        </authorList>
    </citation>
    <scope>NUCLEOTIDE SEQUENCE [LARGE SCALE GENOMIC DNA]</scope>
    <source>
        <strain evidence="1 2">RN42</strain>
    </source>
</reference>
<dbReference type="PIRSF" id="PIRSF022976">
    <property type="entry name" value="NADH_Oxi_21kDa"/>
    <property type="match status" value="1"/>
</dbReference>
<evidence type="ECO:0000313" key="1">
    <source>
        <dbReference type="EMBL" id="RPA86220.1"/>
    </source>
</evidence>
<organism evidence="1 2">
    <name type="scientific">Ascobolus immersus RN42</name>
    <dbReference type="NCBI Taxonomy" id="1160509"/>
    <lineage>
        <taxon>Eukaryota</taxon>
        <taxon>Fungi</taxon>
        <taxon>Dikarya</taxon>
        <taxon>Ascomycota</taxon>
        <taxon>Pezizomycotina</taxon>
        <taxon>Pezizomycetes</taxon>
        <taxon>Pezizales</taxon>
        <taxon>Ascobolaceae</taxon>
        <taxon>Ascobolus</taxon>
    </lineage>
</organism>
<accession>A0A3N4IPV0</accession>
<keyword evidence="1" id="KW-0830">Ubiquinone</keyword>
<dbReference type="PANTHER" id="PTHR37325:SF1">
    <property type="entry name" value="OXIDOREDUCTASE 21 KDA SUBUNIT, PUTATIVE (AFU_ORTHOLOGUE AFUA_4G05910)-RELATED"/>
    <property type="match status" value="1"/>
</dbReference>
<proteinExistence type="predicted"/>
<dbReference type="EMBL" id="ML119650">
    <property type="protein sequence ID" value="RPA86220.1"/>
    <property type="molecule type" value="Genomic_DNA"/>
</dbReference>
<dbReference type="AlphaFoldDB" id="A0A3N4IPV0"/>
<sequence length="176" mass="19134">MPPPLPGGVQSIYKKYTLGSTGFWEVIRRFLAVDPNRSTGVPLNPLFRWPTPGRPTPYTDPVTVPAADIANNPYWKRDVRRNYARQSVITQGKIVGLLECGSKAAPKIADGEKGATQLTVVEKEEGKLGSVLKADPSKIKEVLAEEGLPPAPGVGVKWNIDSTVGYEGNYPCRSFV</sequence>
<evidence type="ECO:0000313" key="2">
    <source>
        <dbReference type="Proteomes" id="UP000275078"/>
    </source>
</evidence>
<dbReference type="InterPro" id="IPR016813">
    <property type="entry name" value="NADH_Ub_cplx-1_21kDa"/>
</dbReference>
<dbReference type="Proteomes" id="UP000275078">
    <property type="component" value="Unassembled WGS sequence"/>
</dbReference>
<dbReference type="PANTHER" id="PTHR37325">
    <property type="entry name" value="OXIDOREDUCTASE 21 KDA SUBUNIT, PUTATIVE (AFU_ORTHOLOGUE AFUA_4G05910)-RELATED"/>
    <property type="match status" value="1"/>
</dbReference>
<dbReference type="STRING" id="1160509.A0A3N4IPV0"/>
<dbReference type="CDD" id="cd22849">
    <property type="entry name" value="NuzM"/>
    <property type="match status" value="1"/>
</dbReference>
<dbReference type="OrthoDB" id="2093493at2759"/>
<keyword evidence="2" id="KW-1185">Reference proteome</keyword>